<name>A0A834XRB2_APHGI</name>
<evidence type="ECO:0000256" key="2">
    <source>
        <dbReference type="SAM" id="SignalP"/>
    </source>
</evidence>
<gene>
    <name evidence="3" type="ORF">HCN44_000100</name>
</gene>
<evidence type="ECO:0008006" key="5">
    <source>
        <dbReference type="Google" id="ProtNLM"/>
    </source>
</evidence>
<comment type="caution">
    <text evidence="3">The sequence shown here is derived from an EMBL/GenBank/DDBJ whole genome shotgun (WGS) entry which is preliminary data.</text>
</comment>
<evidence type="ECO:0000256" key="1">
    <source>
        <dbReference type="SAM" id="MobiDB-lite"/>
    </source>
</evidence>
<organism evidence="3 4">
    <name type="scientific">Aphidius gifuensis</name>
    <name type="common">Parasitoid wasp</name>
    <dbReference type="NCBI Taxonomy" id="684658"/>
    <lineage>
        <taxon>Eukaryota</taxon>
        <taxon>Metazoa</taxon>
        <taxon>Ecdysozoa</taxon>
        <taxon>Arthropoda</taxon>
        <taxon>Hexapoda</taxon>
        <taxon>Insecta</taxon>
        <taxon>Pterygota</taxon>
        <taxon>Neoptera</taxon>
        <taxon>Endopterygota</taxon>
        <taxon>Hymenoptera</taxon>
        <taxon>Apocrita</taxon>
        <taxon>Ichneumonoidea</taxon>
        <taxon>Braconidae</taxon>
        <taxon>Aphidiinae</taxon>
        <taxon>Aphidius</taxon>
    </lineage>
</organism>
<sequence length="115" mass="12811">MKFIIICAVLIIASIADAAPSGNKQSQNDEIKNVTLQQPRMNAQVETQTLSFPSQDDFSHQEQSADNDFSNTKRTSHQNPFTDELLHSSIFQIPTFPGERSSVLSSTNMVRELQA</sequence>
<protein>
    <recommendedName>
        <fullName evidence="5">Venom protein</fullName>
    </recommendedName>
</protein>
<feature type="signal peptide" evidence="2">
    <location>
        <begin position="1"/>
        <end position="18"/>
    </location>
</feature>
<keyword evidence="4" id="KW-1185">Reference proteome</keyword>
<evidence type="ECO:0000313" key="4">
    <source>
        <dbReference type="Proteomes" id="UP000639338"/>
    </source>
</evidence>
<accession>A0A834XRB2</accession>
<dbReference type="Proteomes" id="UP000639338">
    <property type="component" value="Unassembled WGS sequence"/>
</dbReference>
<feature type="region of interest" description="Disordered" evidence="1">
    <location>
        <begin position="39"/>
        <end position="79"/>
    </location>
</feature>
<reference evidence="3 4" key="1">
    <citation type="submission" date="2020-08" db="EMBL/GenBank/DDBJ databases">
        <title>Aphidius gifuensis genome sequencing and assembly.</title>
        <authorList>
            <person name="Du Z."/>
        </authorList>
    </citation>
    <scope>NUCLEOTIDE SEQUENCE [LARGE SCALE GENOMIC DNA]</scope>
    <source>
        <strain evidence="3">YNYX2018</strain>
        <tissue evidence="3">Adults</tissue>
    </source>
</reference>
<dbReference type="EMBL" id="JACMRX010000004">
    <property type="protein sequence ID" value="KAF7990295.1"/>
    <property type="molecule type" value="Genomic_DNA"/>
</dbReference>
<evidence type="ECO:0000313" key="3">
    <source>
        <dbReference type="EMBL" id="KAF7990295.1"/>
    </source>
</evidence>
<proteinExistence type="predicted"/>
<dbReference type="AlphaFoldDB" id="A0A834XRB2"/>
<feature type="chain" id="PRO_5032335090" description="Venom protein" evidence="2">
    <location>
        <begin position="19"/>
        <end position="115"/>
    </location>
</feature>
<keyword evidence="2" id="KW-0732">Signal</keyword>